<evidence type="ECO:0000313" key="1">
    <source>
        <dbReference type="EMBL" id="CAH2266847.1"/>
    </source>
</evidence>
<name>A0A8S4SIC0_9NEOP</name>
<keyword evidence="2" id="KW-1185">Reference proteome</keyword>
<accession>A0A8S4SIC0</accession>
<proteinExistence type="predicted"/>
<sequence>MATPRTGKRNEVDIVSRRIAGISWRQAAQDRELWNSLQTTYVQQWTFIGRNDDDDEVPLQLVKVGRQFLILFLFSREAKQLGGTRDPSPLPYVAQPRLPLATDASLSSNFAHHYQLQ</sequence>
<organism evidence="1 2">
    <name type="scientific">Pararge aegeria aegeria</name>
    <dbReference type="NCBI Taxonomy" id="348720"/>
    <lineage>
        <taxon>Eukaryota</taxon>
        <taxon>Metazoa</taxon>
        <taxon>Ecdysozoa</taxon>
        <taxon>Arthropoda</taxon>
        <taxon>Hexapoda</taxon>
        <taxon>Insecta</taxon>
        <taxon>Pterygota</taxon>
        <taxon>Neoptera</taxon>
        <taxon>Endopterygota</taxon>
        <taxon>Lepidoptera</taxon>
        <taxon>Glossata</taxon>
        <taxon>Ditrysia</taxon>
        <taxon>Papilionoidea</taxon>
        <taxon>Nymphalidae</taxon>
        <taxon>Satyrinae</taxon>
        <taxon>Satyrini</taxon>
        <taxon>Parargina</taxon>
        <taxon>Pararge</taxon>
    </lineage>
</organism>
<reference evidence="1" key="1">
    <citation type="submission" date="2022-03" db="EMBL/GenBank/DDBJ databases">
        <authorList>
            <person name="Lindestad O."/>
        </authorList>
    </citation>
    <scope>NUCLEOTIDE SEQUENCE</scope>
</reference>
<protein>
    <submittedName>
        <fullName evidence="1">Jg8908 protein</fullName>
    </submittedName>
</protein>
<dbReference type="EMBL" id="CAKXAJ010026320">
    <property type="protein sequence ID" value="CAH2266847.1"/>
    <property type="molecule type" value="Genomic_DNA"/>
</dbReference>
<dbReference type="AlphaFoldDB" id="A0A8S4SIC0"/>
<dbReference type="Proteomes" id="UP000838756">
    <property type="component" value="Unassembled WGS sequence"/>
</dbReference>
<gene>
    <name evidence="1" type="primary">jg8908</name>
    <name evidence="1" type="ORF">PAEG_LOCUS25453</name>
</gene>
<dbReference type="OrthoDB" id="407509at2759"/>
<evidence type="ECO:0000313" key="2">
    <source>
        <dbReference type="Proteomes" id="UP000838756"/>
    </source>
</evidence>
<comment type="caution">
    <text evidence="1">The sequence shown here is derived from an EMBL/GenBank/DDBJ whole genome shotgun (WGS) entry which is preliminary data.</text>
</comment>